<dbReference type="AlphaFoldDB" id="E1RGN4"/>
<keyword evidence="3 5" id="KW-1133">Transmembrane helix</keyword>
<feature type="transmembrane region" description="Helical" evidence="5">
    <location>
        <begin position="141"/>
        <end position="163"/>
    </location>
</feature>
<dbReference type="OrthoDB" id="15253at2157"/>
<gene>
    <name evidence="6" type="ordered locus">Mpet_1572</name>
</gene>
<evidence type="ECO:0000256" key="5">
    <source>
        <dbReference type="SAM" id="Phobius"/>
    </source>
</evidence>
<dbReference type="EMBL" id="CP002117">
    <property type="protein sequence ID" value="ADN36329.1"/>
    <property type="molecule type" value="Genomic_DNA"/>
</dbReference>
<comment type="subcellular location">
    <subcellularLocation>
        <location evidence="1">Membrane</location>
        <topology evidence="1">Multi-pass membrane protein</topology>
    </subcellularLocation>
</comment>
<feature type="transmembrane region" description="Helical" evidence="5">
    <location>
        <begin position="316"/>
        <end position="337"/>
    </location>
</feature>
<dbReference type="HOGENOM" id="CLU_015134_0_2_2"/>
<evidence type="ECO:0000313" key="7">
    <source>
        <dbReference type="Proteomes" id="UP000006565"/>
    </source>
</evidence>
<dbReference type="Pfam" id="PF00146">
    <property type="entry name" value="NADHdh"/>
    <property type="match status" value="1"/>
</dbReference>
<keyword evidence="4 5" id="KW-0472">Membrane</keyword>
<dbReference type="Proteomes" id="UP000006565">
    <property type="component" value="Chromosome"/>
</dbReference>
<dbReference type="RefSeq" id="WP_013329506.1">
    <property type="nucleotide sequence ID" value="NC_014507.1"/>
</dbReference>
<dbReference type="eggNOG" id="arCOG01545">
    <property type="taxonomic scope" value="Archaea"/>
</dbReference>
<feature type="transmembrane region" description="Helical" evidence="5">
    <location>
        <begin position="69"/>
        <end position="92"/>
    </location>
</feature>
<feature type="transmembrane region" description="Helical" evidence="5">
    <location>
        <begin position="282"/>
        <end position="304"/>
    </location>
</feature>
<dbReference type="InterPro" id="IPR001694">
    <property type="entry name" value="NADH_UbQ_OxRdtase_su1/FPO"/>
</dbReference>
<keyword evidence="2 5" id="KW-0812">Transmembrane</keyword>
<dbReference type="STRING" id="679926.Mpet_1572"/>
<feature type="transmembrane region" description="Helical" evidence="5">
    <location>
        <begin position="12"/>
        <end position="32"/>
    </location>
</feature>
<evidence type="ECO:0000256" key="3">
    <source>
        <dbReference type="ARBA" id="ARBA00022989"/>
    </source>
</evidence>
<dbReference type="InterPro" id="IPR052561">
    <property type="entry name" value="ComplexI_Subunit1"/>
</dbReference>
<evidence type="ECO:0000256" key="2">
    <source>
        <dbReference type="ARBA" id="ARBA00022692"/>
    </source>
</evidence>
<organism evidence="6 7">
    <name type="scientific">Methanolacinia petrolearia (strain DSM 11571 / OCM 486 / SEBR 4847)</name>
    <name type="common">Methanoplanus petrolearius</name>
    <dbReference type="NCBI Taxonomy" id="679926"/>
    <lineage>
        <taxon>Archaea</taxon>
        <taxon>Methanobacteriati</taxon>
        <taxon>Methanobacteriota</taxon>
        <taxon>Stenosarchaea group</taxon>
        <taxon>Methanomicrobia</taxon>
        <taxon>Methanomicrobiales</taxon>
        <taxon>Methanomicrobiaceae</taxon>
        <taxon>Methanolacinia</taxon>
    </lineage>
</organism>
<feature type="transmembrane region" description="Helical" evidence="5">
    <location>
        <begin position="241"/>
        <end position="262"/>
    </location>
</feature>
<proteinExistence type="predicted"/>
<dbReference type="PANTHER" id="PTHR43359:SF1">
    <property type="entry name" value="FORMATE HYDROGENLYASE SUBUNIT 4-RELATED"/>
    <property type="match status" value="1"/>
</dbReference>
<evidence type="ECO:0000256" key="1">
    <source>
        <dbReference type="ARBA" id="ARBA00004141"/>
    </source>
</evidence>
<evidence type="ECO:0000256" key="4">
    <source>
        <dbReference type="ARBA" id="ARBA00023136"/>
    </source>
</evidence>
<evidence type="ECO:0000313" key="6">
    <source>
        <dbReference type="EMBL" id="ADN36329.1"/>
    </source>
</evidence>
<dbReference type="GO" id="GO:0005886">
    <property type="term" value="C:plasma membrane"/>
    <property type="evidence" value="ECO:0007669"/>
    <property type="project" value="TreeGrafter"/>
</dbReference>
<protein>
    <submittedName>
        <fullName evidence="6">Respiratory-chain NADH dehydrogenase subunit 1</fullName>
    </submittedName>
</protein>
<dbReference type="KEGG" id="mpi:Mpet_1572"/>
<sequence>MSDQIDLLLTVVGGTVALAFIGIVFGLILLGIDRKFAAHMQARVGPPLRQPFIDVAKLMSKDSIVPENAVASVFNAAPVIALASAITLLLYIPVAGLSPVLGGFGDAILVMYILTVPALAMVAGGFASGSPYATVGAQREMVTMIAYEFPLAVAIVAVAYRFAMAGFADPFSLATMGGVGTGMVIWDVVGPLGIIGCLILLFVLAWVTPAELSRVPCDTPEAETELCGGIVAEYSGRNLGLFYLAGGVKTFAMTALAVAIFLPWNISWFTGITGWTALVADVIFFILKVIVVMFFSVSLIRVSMARFRINHLVSIYWGYIAVAALSGLVLVILDVLMKGGVVL</sequence>
<accession>E1RGN4</accession>
<feature type="transmembrane region" description="Helical" evidence="5">
    <location>
        <begin position="107"/>
        <end position="129"/>
    </location>
</feature>
<name>E1RGN4_METP4</name>
<feature type="transmembrane region" description="Helical" evidence="5">
    <location>
        <begin position="183"/>
        <end position="207"/>
    </location>
</feature>
<keyword evidence="7" id="KW-1185">Reference proteome</keyword>
<dbReference type="GeneID" id="9744043"/>
<reference evidence="6 7" key="1">
    <citation type="journal article" date="2010" name="Stand. Genomic Sci.">
        <title>Complete genome sequence of Methanoplanus petrolearius type strain (SEBR 4847).</title>
        <authorList>
            <person name="Brambilla E."/>
            <person name="Djao O.D."/>
            <person name="Daligault H."/>
            <person name="Lapidus A."/>
            <person name="Lucas S."/>
            <person name="Hammon N."/>
            <person name="Nolan M."/>
            <person name="Tice H."/>
            <person name="Cheng J.F."/>
            <person name="Han C."/>
            <person name="Tapia R."/>
            <person name="Goodwin L."/>
            <person name="Pitluck S."/>
            <person name="Liolios K."/>
            <person name="Ivanova N."/>
            <person name="Mavromatis K."/>
            <person name="Mikhailova N."/>
            <person name="Pati A."/>
            <person name="Chen A."/>
            <person name="Palaniappan K."/>
            <person name="Land M."/>
            <person name="Hauser L."/>
            <person name="Chang Y.J."/>
            <person name="Jeffries C.D."/>
            <person name="Rohde M."/>
            <person name="Spring S."/>
            <person name="Sikorski J."/>
            <person name="Goker M."/>
            <person name="Woyke T."/>
            <person name="Bristow J."/>
            <person name="Eisen J.A."/>
            <person name="Markowitz V."/>
            <person name="Hugenholtz P."/>
            <person name="Kyrpides N.C."/>
            <person name="Klenk H.P."/>
        </authorList>
    </citation>
    <scope>NUCLEOTIDE SEQUENCE [LARGE SCALE GENOMIC DNA]</scope>
    <source>
        <strain evidence="7">DSM 11571 / OCM 486 / SEBR 4847</strain>
    </source>
</reference>
<dbReference type="PANTHER" id="PTHR43359">
    <property type="entry name" value="FORMATE HYDROGENLYASE SUBUNIT 4"/>
    <property type="match status" value="1"/>
</dbReference>